<evidence type="ECO:0000313" key="3">
    <source>
        <dbReference type="Proteomes" id="UP000076744"/>
    </source>
</evidence>
<feature type="chain" id="PRO_5007895963" evidence="1">
    <location>
        <begin position="20"/>
        <end position="135"/>
    </location>
</feature>
<name>A0A168CFD7_CORFA</name>
<dbReference type="AlphaFoldDB" id="A0A168CFD7"/>
<proteinExistence type="predicted"/>
<accession>A0A168CFD7</accession>
<dbReference type="STRING" id="1081104.A0A168CFD7"/>
<feature type="signal peptide" evidence="1">
    <location>
        <begin position="1"/>
        <end position="19"/>
    </location>
</feature>
<comment type="caution">
    <text evidence="2">The sequence shown here is derived from an EMBL/GenBank/DDBJ whole genome shotgun (WGS) entry which is preliminary data.</text>
</comment>
<dbReference type="RefSeq" id="XP_018707189.1">
    <property type="nucleotide sequence ID" value="XM_018845466.1"/>
</dbReference>
<reference evidence="2 3" key="1">
    <citation type="journal article" date="2016" name="Genome Biol. Evol.">
        <title>Divergent and convergent evolution of fungal pathogenicity.</title>
        <authorList>
            <person name="Shang Y."/>
            <person name="Xiao G."/>
            <person name="Zheng P."/>
            <person name="Cen K."/>
            <person name="Zhan S."/>
            <person name="Wang C."/>
        </authorList>
    </citation>
    <scope>NUCLEOTIDE SEQUENCE [LARGE SCALE GENOMIC DNA]</scope>
    <source>
        <strain evidence="2 3">ARSEF 2679</strain>
    </source>
</reference>
<gene>
    <name evidence="2" type="ORF">ISF_01859</name>
</gene>
<keyword evidence="1" id="KW-0732">Signal</keyword>
<organism evidence="2 3">
    <name type="scientific">Cordyceps fumosorosea (strain ARSEF 2679)</name>
    <name type="common">Isaria fumosorosea</name>
    <dbReference type="NCBI Taxonomy" id="1081104"/>
    <lineage>
        <taxon>Eukaryota</taxon>
        <taxon>Fungi</taxon>
        <taxon>Dikarya</taxon>
        <taxon>Ascomycota</taxon>
        <taxon>Pezizomycotina</taxon>
        <taxon>Sordariomycetes</taxon>
        <taxon>Hypocreomycetidae</taxon>
        <taxon>Hypocreales</taxon>
        <taxon>Cordycipitaceae</taxon>
        <taxon>Cordyceps</taxon>
    </lineage>
</organism>
<dbReference type="EMBL" id="AZHB01000003">
    <property type="protein sequence ID" value="OAA71308.1"/>
    <property type="molecule type" value="Genomic_DNA"/>
</dbReference>
<evidence type="ECO:0000313" key="2">
    <source>
        <dbReference type="EMBL" id="OAA71308.1"/>
    </source>
</evidence>
<keyword evidence="3" id="KW-1185">Reference proteome</keyword>
<dbReference type="Proteomes" id="UP000076744">
    <property type="component" value="Unassembled WGS sequence"/>
</dbReference>
<protein>
    <submittedName>
        <fullName evidence="2">Uncharacterized protein</fullName>
    </submittedName>
</protein>
<dbReference type="OrthoDB" id="2112446at2759"/>
<dbReference type="GeneID" id="30018151"/>
<evidence type="ECO:0000256" key="1">
    <source>
        <dbReference type="SAM" id="SignalP"/>
    </source>
</evidence>
<sequence length="135" mass="14258">MSLNMQASILLQVLMLAFAATVSAGTTELPELVPGPGLPSLESLGLTSEQLYNMPSPLPSDSKLTLSPAFDGVCGPAERAYTDVHSLIACFQYLDRLGTQPCVAPPGRKNILFCRSGSSHVNGVAITGKSESSYW</sequence>